<evidence type="ECO:0000313" key="2">
    <source>
        <dbReference type="EMBL" id="SEQ75109.1"/>
    </source>
</evidence>
<dbReference type="RefSeq" id="WP_089746070.1">
    <property type="nucleotide sequence ID" value="NZ_FOGF01000006.1"/>
</dbReference>
<gene>
    <name evidence="2" type="ORF">SAMN05421767_10615</name>
</gene>
<evidence type="ECO:0000313" key="3">
    <source>
        <dbReference type="Proteomes" id="UP000198556"/>
    </source>
</evidence>
<dbReference type="Proteomes" id="UP000198556">
    <property type="component" value="Unassembled WGS sequence"/>
</dbReference>
<keyword evidence="3" id="KW-1185">Reference proteome</keyword>
<feature type="domain" description="YqbQ/XkdQ" evidence="1">
    <location>
        <begin position="25"/>
        <end position="317"/>
    </location>
</feature>
<organism evidence="2 3">
    <name type="scientific">Granulicatella balaenopterae</name>
    <dbReference type="NCBI Taxonomy" id="137733"/>
    <lineage>
        <taxon>Bacteria</taxon>
        <taxon>Bacillati</taxon>
        <taxon>Bacillota</taxon>
        <taxon>Bacilli</taxon>
        <taxon>Lactobacillales</taxon>
        <taxon>Carnobacteriaceae</taxon>
        <taxon>Granulicatella</taxon>
    </lineage>
</organism>
<dbReference type="OrthoDB" id="1698671at2"/>
<dbReference type="InterPro" id="IPR056937">
    <property type="entry name" value="YqbQ/XkdQ"/>
</dbReference>
<proteinExistence type="predicted"/>
<sequence length="323" mass="36461">MMELFYQNNNTGAGWDLASVATSASLKTMMRGAAWSLEIKLNTTDIDFKSDQYGSPLAMKIDNKEVFFGYLTKVKRSKNGHITLTFHDQIKYLLQNINFVGKNKSCSDIVTTICNDLDLTTGVINAPGNQLKPQLKEDKKALDIIQEVLDEVLVATGIFLVLWDKFGELTIDTPANLPIQYIIGDGSFLTDFDFEGTIEDSSNIIKLVQENKETKKREVYIFKDSKNIQKWGILQHYKKVDEKMNSAQIEQMGDMLLKLKNQPKKTITLKSDIGDIAFLAGHSVYVDCKELGNKGWYIIDESTHTFESGKHSMEIKLYLAGES</sequence>
<dbReference type="SUPFAM" id="SSF69279">
    <property type="entry name" value="Phage tail proteins"/>
    <property type="match status" value="1"/>
</dbReference>
<dbReference type="Pfam" id="PF24032">
    <property type="entry name" value="YQBQ"/>
    <property type="match status" value="1"/>
</dbReference>
<protein>
    <recommendedName>
        <fullName evidence="1">YqbQ/XkdQ domain-containing protein</fullName>
    </recommendedName>
</protein>
<dbReference type="EMBL" id="FOGF01000006">
    <property type="protein sequence ID" value="SEQ75109.1"/>
    <property type="molecule type" value="Genomic_DNA"/>
</dbReference>
<reference evidence="2 3" key="1">
    <citation type="submission" date="2016-10" db="EMBL/GenBank/DDBJ databases">
        <authorList>
            <person name="de Groot N.N."/>
        </authorList>
    </citation>
    <scope>NUCLEOTIDE SEQUENCE [LARGE SCALE GENOMIC DNA]</scope>
    <source>
        <strain evidence="2 3">DSM 15827</strain>
    </source>
</reference>
<name>A0A1H9IKQ5_9LACT</name>
<dbReference type="AlphaFoldDB" id="A0A1H9IKQ5"/>
<accession>A0A1H9IKQ5</accession>
<evidence type="ECO:0000259" key="1">
    <source>
        <dbReference type="Pfam" id="PF24032"/>
    </source>
</evidence>
<dbReference type="STRING" id="137733.SAMN05421767_10615"/>